<organism evidence="4">
    <name type="scientific">Aspergillus niger</name>
    <dbReference type="NCBI Taxonomy" id="5061"/>
    <lineage>
        <taxon>Eukaryota</taxon>
        <taxon>Fungi</taxon>
        <taxon>Dikarya</taxon>
        <taxon>Ascomycota</taxon>
        <taxon>Pezizomycotina</taxon>
        <taxon>Eurotiomycetes</taxon>
        <taxon>Eurotiomycetidae</taxon>
        <taxon>Eurotiales</taxon>
        <taxon>Aspergillaceae</taxon>
        <taxon>Aspergillus</taxon>
        <taxon>Aspergillus subgen. Circumdati</taxon>
    </lineage>
</organism>
<feature type="domain" description="DUF7580" evidence="3">
    <location>
        <begin position="522"/>
        <end position="875"/>
    </location>
</feature>
<name>A0AAJ8E0A6_ASPNG</name>
<dbReference type="InterPro" id="IPR000845">
    <property type="entry name" value="Nucleoside_phosphorylase_d"/>
</dbReference>
<dbReference type="InterPro" id="IPR056002">
    <property type="entry name" value="DUF7580"/>
</dbReference>
<dbReference type="PANTHER" id="PTHR46082:SF6">
    <property type="entry name" value="AAA+ ATPASE DOMAIN-CONTAINING PROTEIN-RELATED"/>
    <property type="match status" value="1"/>
</dbReference>
<evidence type="ECO:0000256" key="1">
    <source>
        <dbReference type="SAM" id="MobiDB-lite"/>
    </source>
</evidence>
<evidence type="ECO:0000259" key="2">
    <source>
        <dbReference type="Pfam" id="PF01048"/>
    </source>
</evidence>
<dbReference type="Pfam" id="PF24476">
    <property type="entry name" value="DUF7580"/>
    <property type="match status" value="1"/>
</dbReference>
<reference evidence="4" key="1">
    <citation type="submission" date="2025-02" db="EMBL/GenBank/DDBJ databases">
        <authorList>
            <consortium name="NCBI Genome Project"/>
        </authorList>
    </citation>
    <scope>NUCLEOTIDE SEQUENCE</scope>
</reference>
<dbReference type="AlphaFoldDB" id="A0AAJ8E0A6"/>
<dbReference type="CDD" id="cd09008">
    <property type="entry name" value="MTAN"/>
    <property type="match status" value="1"/>
</dbReference>
<sequence>MDGFGAPSHRRYFDVAIICALQVEADAAENLFDHFWDRNGDQYGKADGDQNSYRTGVIGNHNVVLAYMPGMGKGNAASVAASFRSSFQGIRLAIILGICGGVPNGTKDGIFLGDIIIGSDLVIHDLGRKLPGCFRRKEGITDPAMNLEVRAFLHKLSSQRGRGTLKERTHFHLGTLQGRANGYCRPKDDHCKKAHDAPCEALGCDPAKLIHRFRPSPNQISIHFGRIASGDTVMKSGVDRDRIASRDTIIAFEMEGAGICNNLPCIVVKSVCDYADSHKDKAWQEYAAGAAAACMKSLLEQWAAVDHLDKRHEIHKVPVQVAELCSFNNSPQTPSSNGDEANNSQRYHEETSTDILKGNTAFPSWSFGLYLTLAVLSTTKSNFKSAIDCLKKYRKFLPRDTDLKRILKNQRLIMTDILEYLETDISVSVDEHLGSSKETCLQLAAEIKRKLEEIEIITNGLLATTKAKVQSESPLKNAVEDLGSIVGVLRSEISREQTPRSSDEARMTRTVIEHYEFQQFRIVQQAACNLYDAFRTACHAHSVHDVHLSLKPDLKGTLTQVRFNLALIQDPSVTTTGKAVWISVESSIKPSDDSFQSSFSTFSTPSTSQKRSRVCEEGPCPPRIKRVQFQQLEAISGPVQASSQEKTPITIPKLFLQRNLCTLVQRSLCQGGSGGCIGLLRDDETCKHLAYIDTQTNSSTTSASSLAQLLSRSASKPTRDMGPYECVQLAKYLATAVLYYHATPWLQKAWRSNDVHFLGDHESLLQQTRQALPYITTSIQASASVDSTNTESFVYRQLIRNPVLFGLGIMFIELTHQVPITALEEHVDQVKGGTRDFVEYFTADRLVTHSNQIVSNGFREIIRKCLHCDFGHNSDFSSPALQEAFHRDVILLLAGKQVITTKALAVNPAKSLSMYMGPGIRERRYAFAPPTGEELGPALWSHGYRQKLVLGPESRTLDG</sequence>
<dbReference type="RefSeq" id="XP_059602688.1">
    <property type="nucleotide sequence ID" value="XM_059744913.1"/>
</dbReference>
<evidence type="ECO:0008006" key="5">
    <source>
        <dbReference type="Google" id="ProtNLM"/>
    </source>
</evidence>
<dbReference type="InterPro" id="IPR053137">
    <property type="entry name" value="NLR-like"/>
</dbReference>
<dbReference type="PANTHER" id="PTHR46082">
    <property type="entry name" value="ATP/GTP-BINDING PROTEIN-RELATED"/>
    <property type="match status" value="1"/>
</dbReference>
<dbReference type="KEGG" id="ang:An16g01220"/>
<feature type="compositionally biased region" description="Polar residues" evidence="1">
    <location>
        <begin position="328"/>
        <end position="345"/>
    </location>
</feature>
<evidence type="ECO:0000259" key="3">
    <source>
        <dbReference type="Pfam" id="PF24476"/>
    </source>
</evidence>
<accession>A0AAJ8E0A6</accession>
<reference evidence="4" key="2">
    <citation type="submission" date="2025-08" db="UniProtKB">
        <authorList>
            <consortium name="RefSeq"/>
        </authorList>
    </citation>
    <scope>IDENTIFICATION</scope>
</reference>
<protein>
    <recommendedName>
        <fullName evidence="5">Nucleoside phosphorylase domain-containing protein</fullName>
    </recommendedName>
</protein>
<dbReference type="SUPFAM" id="SSF53167">
    <property type="entry name" value="Purine and uridine phosphorylases"/>
    <property type="match status" value="1"/>
</dbReference>
<dbReference type="VEuPathDB" id="FungiDB:An16g01220"/>
<dbReference type="Gene3D" id="3.40.50.1580">
    <property type="entry name" value="Nucleoside phosphorylase domain"/>
    <property type="match status" value="1"/>
</dbReference>
<feature type="region of interest" description="Disordered" evidence="1">
    <location>
        <begin position="328"/>
        <end position="350"/>
    </location>
</feature>
<feature type="domain" description="Nucleoside phosphorylase" evidence="2">
    <location>
        <begin position="15"/>
        <end position="295"/>
    </location>
</feature>
<dbReference type="Pfam" id="PF01048">
    <property type="entry name" value="PNP_UDP_1"/>
    <property type="match status" value="1"/>
</dbReference>
<dbReference type="InterPro" id="IPR035994">
    <property type="entry name" value="Nucleoside_phosphorylase_sf"/>
</dbReference>
<gene>
    <name evidence="4" type="ORF">An16g01220</name>
</gene>
<evidence type="ECO:0000313" key="4">
    <source>
        <dbReference type="RefSeq" id="XP_059602688.1"/>
    </source>
</evidence>
<dbReference type="GeneID" id="4988515"/>
<proteinExistence type="predicted"/>